<dbReference type="GO" id="GO:0051536">
    <property type="term" value="F:iron-sulfur cluster binding"/>
    <property type="evidence" value="ECO:0007669"/>
    <property type="project" value="UniProtKB-KW"/>
</dbReference>
<keyword evidence="2" id="KW-0408">Iron</keyword>
<dbReference type="InterPro" id="IPR012830">
    <property type="entry name" value="Citrate_utilization_prot_B"/>
</dbReference>
<sequence>MFNKEDNLLRLKDASRAMEICNACRYCETLCPVFPQITQFRTFDEATLNYLSNLCHNCKGCYHSCQYAPPHEFNLNIPKTFSELRVDSYIKYAFPNILGKLFAKNGTVVSIMIALCIALLFIAGSYFNSADSLFTAYDGKGSFFKVIPYEVMTLVSALIFFHVIIAFIVGFRRFWTENGDKISELTDLSLWKYAMGAVATLKHLDGGDNGHGCNHIDDRFTHSRKWYHHAVMYGFILTLISTTLAAIYHHILGFQAPYDFDSLVVITGTLGGILMVIGCIGLTYIKIKADPIPMSQKLLGMDYSFIAILALVNITGLLLLVFRDGIYMPSLLCIHLGFVLAFFLIMPYCKFVHLLYRLGALLKYAKYVKNN</sequence>
<feature type="transmembrane region" description="Helical" evidence="4">
    <location>
        <begin position="263"/>
        <end position="285"/>
    </location>
</feature>
<reference evidence="5 6" key="1">
    <citation type="submission" date="2017-10" db="EMBL/GenBank/DDBJ databases">
        <title>Genomics of the genus Arcobacter.</title>
        <authorList>
            <person name="Perez-Cataluna A."/>
            <person name="Figueras M.J."/>
        </authorList>
    </citation>
    <scope>NUCLEOTIDE SEQUENCE [LARGE SCALE GENOMIC DNA]</scope>
    <source>
        <strain evidence="5 6">CECT 8993</strain>
    </source>
</reference>
<evidence type="ECO:0000256" key="1">
    <source>
        <dbReference type="ARBA" id="ARBA00022723"/>
    </source>
</evidence>
<name>A0A4Q0YAS7_9BACT</name>
<feature type="transmembrane region" description="Helical" evidence="4">
    <location>
        <begin position="305"/>
        <end position="322"/>
    </location>
</feature>
<feature type="transmembrane region" description="Helical" evidence="4">
    <location>
        <begin position="108"/>
        <end position="127"/>
    </location>
</feature>
<keyword evidence="4" id="KW-0812">Transmembrane</keyword>
<dbReference type="InterPro" id="IPR036197">
    <property type="entry name" value="NarG-like_sf"/>
</dbReference>
<proteinExistence type="predicted"/>
<comment type="caution">
    <text evidence="5">The sequence shown here is derived from an EMBL/GenBank/DDBJ whole genome shotgun (WGS) entry which is preliminary data.</text>
</comment>
<keyword evidence="4" id="KW-0472">Membrane</keyword>
<dbReference type="InterPro" id="IPR017900">
    <property type="entry name" value="4Fe4S_Fe_S_CS"/>
</dbReference>
<dbReference type="NCBIfam" id="TIGR02484">
    <property type="entry name" value="CitB"/>
    <property type="match status" value="1"/>
</dbReference>
<evidence type="ECO:0000313" key="6">
    <source>
        <dbReference type="Proteomes" id="UP000290172"/>
    </source>
</evidence>
<dbReference type="PROSITE" id="PS00198">
    <property type="entry name" value="4FE4S_FER_1"/>
    <property type="match status" value="1"/>
</dbReference>
<accession>A0A4Q0YAS7</accession>
<keyword evidence="1" id="KW-0479">Metal-binding</keyword>
<organism evidence="5 6">
    <name type="scientific">Halarcobacter ebronensis</name>
    <dbReference type="NCBI Taxonomy" id="1462615"/>
    <lineage>
        <taxon>Bacteria</taxon>
        <taxon>Pseudomonadati</taxon>
        <taxon>Campylobacterota</taxon>
        <taxon>Epsilonproteobacteria</taxon>
        <taxon>Campylobacterales</taxon>
        <taxon>Arcobacteraceae</taxon>
        <taxon>Halarcobacter</taxon>
    </lineage>
</organism>
<feature type="transmembrane region" description="Helical" evidence="4">
    <location>
        <begin position="230"/>
        <end position="251"/>
    </location>
</feature>
<dbReference type="RefSeq" id="WP_128983177.1">
    <property type="nucleotide sequence ID" value="NZ_PDKJ01000018.1"/>
</dbReference>
<dbReference type="Gene3D" id="1.20.950.20">
    <property type="entry name" value="Transmembrane di-heme cytochromes, Chain C"/>
    <property type="match status" value="1"/>
</dbReference>
<feature type="transmembrane region" description="Helical" evidence="4">
    <location>
        <begin position="328"/>
        <end position="349"/>
    </location>
</feature>
<dbReference type="GO" id="GO:0046872">
    <property type="term" value="F:metal ion binding"/>
    <property type="evidence" value="ECO:0007669"/>
    <property type="project" value="UniProtKB-KW"/>
</dbReference>
<dbReference type="Proteomes" id="UP000290172">
    <property type="component" value="Unassembled WGS sequence"/>
</dbReference>
<evidence type="ECO:0000313" key="5">
    <source>
        <dbReference type="EMBL" id="RXJ65931.1"/>
    </source>
</evidence>
<gene>
    <name evidence="5" type="primary">tcuB</name>
    <name evidence="5" type="ORF">CRV08_13950</name>
</gene>
<feature type="transmembrane region" description="Helical" evidence="4">
    <location>
        <begin position="147"/>
        <end position="171"/>
    </location>
</feature>
<dbReference type="EMBL" id="PDKJ01000018">
    <property type="protein sequence ID" value="RXJ65931.1"/>
    <property type="molecule type" value="Genomic_DNA"/>
</dbReference>
<dbReference type="AlphaFoldDB" id="A0A4Q0YAS7"/>
<dbReference type="SUPFAM" id="SSF54862">
    <property type="entry name" value="4Fe-4S ferredoxins"/>
    <property type="match status" value="1"/>
</dbReference>
<evidence type="ECO:0000256" key="2">
    <source>
        <dbReference type="ARBA" id="ARBA00023004"/>
    </source>
</evidence>
<keyword evidence="3" id="KW-0411">Iron-sulfur</keyword>
<protein>
    <submittedName>
        <fullName evidence="5">Tricarballylate utilization protein TcuB</fullName>
    </submittedName>
</protein>
<evidence type="ECO:0000256" key="3">
    <source>
        <dbReference type="ARBA" id="ARBA00023014"/>
    </source>
</evidence>
<keyword evidence="4" id="KW-1133">Transmembrane helix</keyword>
<evidence type="ECO:0000256" key="4">
    <source>
        <dbReference type="SAM" id="Phobius"/>
    </source>
</evidence>
<dbReference type="SUPFAM" id="SSF103501">
    <property type="entry name" value="Respiratory nitrate reductase 1 gamma chain"/>
    <property type="match status" value="1"/>
</dbReference>